<dbReference type="Proteomes" id="UP000003879">
    <property type="component" value="Unassembled WGS sequence"/>
</dbReference>
<proteinExistence type="predicted"/>
<feature type="domain" description="Spore protein YkvP/CgeB glycosyl transferase-like" evidence="1">
    <location>
        <begin position="236"/>
        <end position="359"/>
    </location>
</feature>
<dbReference type="RefSeq" id="WP_005795872.1">
    <property type="nucleotide sequence ID" value="NZ_JH724215.1"/>
</dbReference>
<reference evidence="2 3" key="1">
    <citation type="submission" date="2012-02" db="EMBL/GenBank/DDBJ databases">
        <title>The Genome Sequence of Bacteroides fragilis CL07T12C05.</title>
        <authorList>
            <consortium name="The Broad Institute Genome Sequencing Platform"/>
            <person name="Earl A."/>
            <person name="Ward D."/>
            <person name="Feldgarden M."/>
            <person name="Gevers D."/>
            <person name="Zitomersky N.L."/>
            <person name="Coyne M.J."/>
            <person name="Comstock L.E."/>
            <person name="Young S.K."/>
            <person name="Zeng Q."/>
            <person name="Gargeya S."/>
            <person name="Fitzgerald M."/>
            <person name="Haas B."/>
            <person name="Abouelleil A."/>
            <person name="Alvarado L."/>
            <person name="Arachchi H.M."/>
            <person name="Berlin A."/>
            <person name="Chapman S.B."/>
            <person name="Gearin G."/>
            <person name="Goldberg J."/>
            <person name="Griggs A."/>
            <person name="Gujja S."/>
            <person name="Hansen M."/>
            <person name="Heiman D."/>
            <person name="Howarth C."/>
            <person name="Larimer J."/>
            <person name="Lui A."/>
            <person name="MacDonald P.J.P."/>
            <person name="McCowen C."/>
            <person name="Montmayeur A."/>
            <person name="Murphy C."/>
            <person name="Neiman D."/>
            <person name="Pearson M."/>
            <person name="Priest M."/>
            <person name="Roberts A."/>
            <person name="Saif S."/>
            <person name="Shea T."/>
            <person name="Sisk P."/>
            <person name="Stolte C."/>
            <person name="Sykes S."/>
            <person name="Wortman J."/>
            <person name="Nusbaum C."/>
            <person name="Birren B."/>
        </authorList>
    </citation>
    <scope>NUCLEOTIDE SEQUENCE [LARGE SCALE GENOMIC DNA]</scope>
    <source>
        <strain evidence="2 3">CL07T12C05</strain>
    </source>
</reference>
<dbReference type="EMBL" id="AGXN01000005">
    <property type="protein sequence ID" value="EIY99794.1"/>
    <property type="molecule type" value="Genomic_DNA"/>
</dbReference>
<dbReference type="HOGENOM" id="CLU_749938_0_0_10"/>
<evidence type="ECO:0000313" key="3">
    <source>
        <dbReference type="Proteomes" id="UP000003879"/>
    </source>
</evidence>
<name>A0A0E2AW70_BACFG</name>
<dbReference type="PATRIC" id="fig|997883.3.peg.1164"/>
<gene>
    <name evidence="2" type="ORF">HMPREF1056_01095</name>
</gene>
<dbReference type="Pfam" id="PF13524">
    <property type="entry name" value="Glyco_trans_1_2"/>
    <property type="match status" value="1"/>
</dbReference>
<sequence length="369" mass="43446">MKILYFFKEDDTYMTQWQRVHIFDELKHHNVNITVLNPSKYETVCQANEDLINLLRYNKDHYDLFMNCCGSDLLLPETMEALKDLSIPKLLICFDNLHAPYIHKDIAPFFDLVWLTSFETKSIFQKWGCNIIFLPYAANPYNFKNIYHRDILEVGFIGTPYGTRTLKLNQLLEHNIACRICGKLNNGSMEEKKVSNILTTIDSVKNLSSFSVGRKILQGKLLAKIKGNVELESKSEWLTISGPVSFDEMNRLYSNFALNLNILELRNTYLLKYPVYKLHLRTFEIPMCAGIQITTYNDELSSYFEEDKEIVFYRDLSELIDKCRFYLDAKKGNIRKMMRKNIRIRAEQEHTWWNRFTLIFDKLELGGKL</sequence>
<evidence type="ECO:0000259" key="1">
    <source>
        <dbReference type="Pfam" id="PF13524"/>
    </source>
</evidence>
<comment type="caution">
    <text evidence="2">The sequence shown here is derived from an EMBL/GenBank/DDBJ whole genome shotgun (WGS) entry which is preliminary data.</text>
</comment>
<accession>A0A0E2AW70</accession>
<dbReference type="AlphaFoldDB" id="A0A0E2AW70"/>
<protein>
    <recommendedName>
        <fullName evidence="1">Spore protein YkvP/CgeB glycosyl transferase-like domain-containing protein</fullName>
    </recommendedName>
</protein>
<organism evidence="2 3">
    <name type="scientific">Bacteroides fragilis CL07T12C05</name>
    <dbReference type="NCBI Taxonomy" id="997883"/>
    <lineage>
        <taxon>Bacteria</taxon>
        <taxon>Pseudomonadati</taxon>
        <taxon>Bacteroidota</taxon>
        <taxon>Bacteroidia</taxon>
        <taxon>Bacteroidales</taxon>
        <taxon>Bacteroidaceae</taxon>
        <taxon>Bacteroides</taxon>
    </lineage>
</organism>
<dbReference type="InterPro" id="IPR055259">
    <property type="entry name" value="YkvP/CgeB_Glyco_trans-like"/>
</dbReference>
<evidence type="ECO:0000313" key="2">
    <source>
        <dbReference type="EMBL" id="EIY99794.1"/>
    </source>
</evidence>